<keyword evidence="5" id="KW-0391">Immunity</keyword>
<accession>A0A665X9K8</accession>
<dbReference type="GO" id="GO:0008270">
    <property type="term" value="F:zinc ion binding"/>
    <property type="evidence" value="ECO:0007669"/>
    <property type="project" value="UniProtKB-KW"/>
</dbReference>
<dbReference type="PROSITE" id="PS50119">
    <property type="entry name" value="ZF_BBOX"/>
    <property type="match status" value="1"/>
</dbReference>
<dbReference type="GeneID" id="115058002"/>
<organism evidence="10 11">
    <name type="scientific">Echeneis naucrates</name>
    <name type="common">Live sharksucker</name>
    <dbReference type="NCBI Taxonomy" id="173247"/>
    <lineage>
        <taxon>Eukaryota</taxon>
        <taxon>Metazoa</taxon>
        <taxon>Chordata</taxon>
        <taxon>Craniata</taxon>
        <taxon>Vertebrata</taxon>
        <taxon>Euteleostomi</taxon>
        <taxon>Actinopterygii</taxon>
        <taxon>Neopterygii</taxon>
        <taxon>Teleostei</taxon>
        <taxon>Neoteleostei</taxon>
        <taxon>Acanthomorphata</taxon>
        <taxon>Carangaria</taxon>
        <taxon>Carangiformes</taxon>
        <taxon>Echeneidae</taxon>
        <taxon>Echeneis</taxon>
    </lineage>
</organism>
<reference evidence="10" key="3">
    <citation type="submission" date="2025-09" db="UniProtKB">
        <authorList>
            <consortium name="Ensembl"/>
        </authorList>
    </citation>
    <scope>IDENTIFICATION</scope>
</reference>
<dbReference type="GO" id="GO:0045087">
    <property type="term" value="P:innate immune response"/>
    <property type="evidence" value="ECO:0007669"/>
    <property type="project" value="UniProtKB-KW"/>
</dbReference>
<dbReference type="InterPro" id="IPR003879">
    <property type="entry name" value="Butyrophylin_SPRY"/>
</dbReference>
<dbReference type="SUPFAM" id="SSF57850">
    <property type="entry name" value="RING/U-box"/>
    <property type="match status" value="1"/>
</dbReference>
<dbReference type="InterPro" id="IPR001870">
    <property type="entry name" value="B30.2/SPRY"/>
</dbReference>
<keyword evidence="11" id="KW-1185">Reference proteome</keyword>
<feature type="domain" description="RING-type" evidence="7">
    <location>
        <begin position="15"/>
        <end position="57"/>
    </location>
</feature>
<dbReference type="Pfam" id="PF13445">
    <property type="entry name" value="zf-RING_UBOX"/>
    <property type="match status" value="1"/>
</dbReference>
<proteinExistence type="predicted"/>
<dbReference type="InterPro" id="IPR043136">
    <property type="entry name" value="B30.2/SPRY_sf"/>
</dbReference>
<name>A0A665X9K8_ECHNA</name>
<evidence type="ECO:0000259" key="8">
    <source>
        <dbReference type="PROSITE" id="PS50119"/>
    </source>
</evidence>
<dbReference type="InterPro" id="IPR006574">
    <property type="entry name" value="PRY"/>
</dbReference>
<gene>
    <name evidence="10" type="primary">LOC115058002</name>
</gene>
<dbReference type="SUPFAM" id="SSF49899">
    <property type="entry name" value="Concanavalin A-like lectins/glucanases"/>
    <property type="match status" value="1"/>
</dbReference>
<evidence type="ECO:0000313" key="10">
    <source>
        <dbReference type="Ensembl" id="ENSENLP00000052546.1"/>
    </source>
</evidence>
<keyword evidence="4" id="KW-0862">Zinc</keyword>
<keyword evidence="3 6" id="KW-0863">Zinc-finger</keyword>
<dbReference type="CDD" id="cd19802">
    <property type="entry name" value="Bbox1_TRIM8-like"/>
    <property type="match status" value="1"/>
</dbReference>
<dbReference type="InterPro" id="IPR001841">
    <property type="entry name" value="Znf_RING"/>
</dbReference>
<dbReference type="Pfam" id="PF00643">
    <property type="entry name" value="zf-B_box"/>
    <property type="match status" value="1"/>
</dbReference>
<protein>
    <submittedName>
        <fullName evidence="10">E3 ubiquitin/ISG15 ligase TRIM25-like</fullName>
    </submittedName>
</protein>
<dbReference type="Ensembl" id="ENSENLT00000053813.1">
    <property type="protein sequence ID" value="ENSENLP00000052546.1"/>
    <property type="gene ID" value="ENSENLG00000021967.1"/>
</dbReference>
<reference evidence="10" key="1">
    <citation type="submission" date="2021-04" db="EMBL/GenBank/DDBJ databases">
        <authorList>
            <consortium name="Wellcome Sanger Institute Data Sharing"/>
        </authorList>
    </citation>
    <scope>NUCLEOTIDE SEQUENCE [LARGE SCALE GENOMIC DNA]</scope>
</reference>
<dbReference type="PROSITE" id="PS50188">
    <property type="entry name" value="B302_SPRY"/>
    <property type="match status" value="1"/>
</dbReference>
<dbReference type="Gene3D" id="4.10.830.40">
    <property type="match status" value="1"/>
</dbReference>
<evidence type="ECO:0000256" key="1">
    <source>
        <dbReference type="ARBA" id="ARBA00022588"/>
    </source>
</evidence>
<dbReference type="Gene3D" id="2.60.120.920">
    <property type="match status" value="1"/>
</dbReference>
<dbReference type="Pfam" id="PF13765">
    <property type="entry name" value="PRY"/>
    <property type="match status" value="1"/>
</dbReference>
<dbReference type="InterPro" id="IPR017907">
    <property type="entry name" value="Znf_RING_CS"/>
</dbReference>
<keyword evidence="1" id="KW-0399">Innate immunity</keyword>
<dbReference type="SUPFAM" id="SSF57845">
    <property type="entry name" value="B-box zinc-binding domain"/>
    <property type="match status" value="1"/>
</dbReference>
<dbReference type="OMA" id="THVWEVE"/>
<dbReference type="InterPro" id="IPR000315">
    <property type="entry name" value="Znf_B-box"/>
</dbReference>
<evidence type="ECO:0000256" key="2">
    <source>
        <dbReference type="ARBA" id="ARBA00022723"/>
    </source>
</evidence>
<evidence type="ECO:0000259" key="7">
    <source>
        <dbReference type="PROSITE" id="PS50089"/>
    </source>
</evidence>
<sequence>MEDGEKTLLEQMLLCTVCRDVFKDPRQLPCGHSICMACLESLLNHSSESPLRCPDCRSYFEPIIRIQKCYTLANITENFREIKRKMEEQTKTVHCDFCPGKETLAIKTCLKCEVSMCEEHVKDHQELPVFMGHPLVWSLGDLQERKCPQHEDAVLRYYCNMSRRYICNMCALERKQHNLANESSTVLRRQLTDYMDQHLTVLQNQIKESTDSVRKLREGIEHEKQKVNPGHSSLNSVTVMLLCLWFIALYYAYNYAVENQTLSEALDRQQNRVHHIYSTIAELLTEHLTGSHILPEQEDTGMLTFAVNTASPFLGVAADLQTVERVKVKLDYPKSISRFDEAPQVLSTRCFSSGTHTWEVKAEGYWDIAVSYKSIPRKNRYTSAFGNNPVSWSLTHNSEGKLSAYHNGEKIELTGSLPSSQIEVRVDFEMGDITFSAVEATVTLLHMFKVKLTQPACLGVGLYHVDPPSRVSIVKAS</sequence>
<dbReference type="PANTHER" id="PTHR25465">
    <property type="entry name" value="B-BOX DOMAIN CONTAINING"/>
    <property type="match status" value="1"/>
</dbReference>
<evidence type="ECO:0000256" key="5">
    <source>
        <dbReference type="ARBA" id="ARBA00022859"/>
    </source>
</evidence>
<evidence type="ECO:0000256" key="3">
    <source>
        <dbReference type="ARBA" id="ARBA00022771"/>
    </source>
</evidence>
<feature type="domain" description="B box-type" evidence="8">
    <location>
        <begin position="142"/>
        <end position="187"/>
    </location>
</feature>
<dbReference type="RefSeq" id="XP_029381147.1">
    <property type="nucleotide sequence ID" value="XM_029525287.1"/>
</dbReference>
<dbReference type="GO" id="GO:0005737">
    <property type="term" value="C:cytoplasm"/>
    <property type="evidence" value="ECO:0007669"/>
    <property type="project" value="UniProtKB-ARBA"/>
</dbReference>
<feature type="domain" description="B30.2/SPRY" evidence="9">
    <location>
        <begin position="283"/>
        <end position="477"/>
    </location>
</feature>
<dbReference type="SMART" id="SM00589">
    <property type="entry name" value="PRY"/>
    <property type="match status" value="1"/>
</dbReference>
<dbReference type="Gene3D" id="3.30.40.10">
    <property type="entry name" value="Zinc/RING finger domain, C3HC4 (zinc finger)"/>
    <property type="match status" value="1"/>
</dbReference>
<dbReference type="Proteomes" id="UP000472264">
    <property type="component" value="Chromosome 17"/>
</dbReference>
<dbReference type="InParanoid" id="A0A665X9K8"/>
<dbReference type="Pfam" id="PF00622">
    <property type="entry name" value="SPRY"/>
    <property type="match status" value="1"/>
</dbReference>
<dbReference type="PROSITE" id="PS50089">
    <property type="entry name" value="ZF_RING_2"/>
    <property type="match status" value="1"/>
</dbReference>
<evidence type="ECO:0000256" key="4">
    <source>
        <dbReference type="ARBA" id="ARBA00022833"/>
    </source>
</evidence>
<dbReference type="InterPro" id="IPR003877">
    <property type="entry name" value="SPRY_dom"/>
</dbReference>
<dbReference type="InterPro" id="IPR013320">
    <property type="entry name" value="ConA-like_dom_sf"/>
</dbReference>
<dbReference type="InterPro" id="IPR027370">
    <property type="entry name" value="Znf-RING_euk"/>
</dbReference>
<dbReference type="PRINTS" id="PR01407">
    <property type="entry name" value="BUTYPHLNCDUF"/>
</dbReference>
<dbReference type="PROSITE" id="PS00518">
    <property type="entry name" value="ZF_RING_1"/>
    <property type="match status" value="1"/>
</dbReference>
<evidence type="ECO:0000259" key="9">
    <source>
        <dbReference type="PROSITE" id="PS50188"/>
    </source>
</evidence>
<dbReference type="PANTHER" id="PTHR25465:SF73">
    <property type="entry name" value="E3 UBIQUITIN_ISG15 LIGASE TRIM25 ISOFORM X1"/>
    <property type="match status" value="1"/>
</dbReference>
<dbReference type="SMART" id="SM00184">
    <property type="entry name" value="RING"/>
    <property type="match status" value="1"/>
</dbReference>
<evidence type="ECO:0000256" key="6">
    <source>
        <dbReference type="PROSITE-ProRule" id="PRU00024"/>
    </source>
</evidence>
<dbReference type="InterPro" id="IPR051051">
    <property type="entry name" value="E3_ubiq-ligase_TRIM/RNF"/>
</dbReference>
<dbReference type="AlphaFoldDB" id="A0A665X9K8"/>
<keyword evidence="2" id="KW-0479">Metal-binding</keyword>
<reference evidence="10" key="2">
    <citation type="submission" date="2025-08" db="UniProtKB">
        <authorList>
            <consortium name="Ensembl"/>
        </authorList>
    </citation>
    <scope>IDENTIFICATION</scope>
</reference>
<evidence type="ECO:0000313" key="11">
    <source>
        <dbReference type="Proteomes" id="UP000472264"/>
    </source>
</evidence>
<dbReference type="InterPro" id="IPR013083">
    <property type="entry name" value="Znf_RING/FYVE/PHD"/>
</dbReference>
<dbReference type="OrthoDB" id="6105938at2759"/>
<dbReference type="Gene3D" id="3.30.160.60">
    <property type="entry name" value="Classic Zinc Finger"/>
    <property type="match status" value="1"/>
</dbReference>